<dbReference type="RefSeq" id="XP_016945800.3">
    <property type="nucleotide sequence ID" value="XM_017090311.4"/>
</dbReference>
<proteinExistence type="predicted"/>
<reference evidence="3" key="1">
    <citation type="submission" date="2025-05" db="UniProtKB">
        <authorList>
            <consortium name="RefSeq"/>
        </authorList>
    </citation>
    <scope>NUCLEOTIDE SEQUENCE [LARGE SCALE GENOMIC DNA]</scope>
</reference>
<keyword evidence="2" id="KW-0732">Signal</keyword>
<gene>
    <name evidence="4" type="primary">LOC108021544</name>
</gene>
<dbReference type="Proteomes" id="UP001652628">
    <property type="component" value="Chromosome 2L"/>
</dbReference>
<feature type="region of interest" description="Disordered" evidence="1">
    <location>
        <begin position="197"/>
        <end position="239"/>
    </location>
</feature>
<keyword evidence="3" id="KW-1185">Reference proteome</keyword>
<sequence length="330" mass="36130">MKYSNLLAICASLLLLKLETAATTAAVGEPSQELIYAAQTIGLDEVGLRELWRTRQPLVVRKQSDAGQLTTETFELSPDGRSIARKRLIEGSLPARLEDNSSSKPQEDWEYVPNSVSQRRPIGESNFGIGNFDTNIFGTGFSRPSLFPNWEVPTGVTPEVKTKTEVDNLGRKVTTTTRTYSGRVVPGSNVFEQLFPDISREPGPINPDFSQNPPLGAIPASRPGPFDSNSGPSPRPSQRIPYYVPVVDPPTTTQRTLVPLPTLPPPEDDGTDKVIDNFLAKLDLKPSDIENANGELVKTIVDKNGRVLTARFVLSTVKGPEEEPKQQPTK</sequence>
<reference evidence="4" key="2">
    <citation type="submission" date="2025-08" db="UniProtKB">
        <authorList>
            <consortium name="RefSeq"/>
        </authorList>
    </citation>
    <scope>IDENTIFICATION</scope>
</reference>
<accession>A0AB39ZZU1</accession>
<dbReference type="GeneID" id="108021544"/>
<protein>
    <submittedName>
        <fullName evidence="4">Uncharacterized protein</fullName>
    </submittedName>
</protein>
<evidence type="ECO:0000313" key="4">
    <source>
        <dbReference type="RefSeq" id="XP_016945800.3"/>
    </source>
</evidence>
<name>A0AB39ZZU1_DROSZ</name>
<dbReference type="AlphaFoldDB" id="A0AB39ZZU1"/>
<feature type="chain" id="PRO_5045195300" evidence="2">
    <location>
        <begin position="22"/>
        <end position="330"/>
    </location>
</feature>
<organism evidence="3 4">
    <name type="scientific">Drosophila suzukii</name>
    <name type="common">Spotted-wing drosophila fruit fly</name>
    <dbReference type="NCBI Taxonomy" id="28584"/>
    <lineage>
        <taxon>Eukaryota</taxon>
        <taxon>Metazoa</taxon>
        <taxon>Ecdysozoa</taxon>
        <taxon>Arthropoda</taxon>
        <taxon>Hexapoda</taxon>
        <taxon>Insecta</taxon>
        <taxon>Pterygota</taxon>
        <taxon>Neoptera</taxon>
        <taxon>Endopterygota</taxon>
        <taxon>Diptera</taxon>
        <taxon>Brachycera</taxon>
        <taxon>Muscomorpha</taxon>
        <taxon>Ephydroidea</taxon>
        <taxon>Drosophilidae</taxon>
        <taxon>Drosophila</taxon>
        <taxon>Sophophora</taxon>
    </lineage>
</organism>
<evidence type="ECO:0000256" key="1">
    <source>
        <dbReference type="SAM" id="MobiDB-lite"/>
    </source>
</evidence>
<evidence type="ECO:0000313" key="3">
    <source>
        <dbReference type="Proteomes" id="UP001652628"/>
    </source>
</evidence>
<feature type="signal peptide" evidence="2">
    <location>
        <begin position="1"/>
        <end position="21"/>
    </location>
</feature>
<evidence type="ECO:0000256" key="2">
    <source>
        <dbReference type="SAM" id="SignalP"/>
    </source>
</evidence>